<dbReference type="Gramene" id="rna-AYBTSS11_LOCUS22259">
    <property type="protein sequence ID" value="CAJ1969437.1"/>
    <property type="gene ID" value="gene-AYBTSS11_LOCUS22259"/>
</dbReference>
<organism evidence="1 2">
    <name type="scientific">Sphenostylis stenocarpa</name>
    <dbReference type="NCBI Taxonomy" id="92480"/>
    <lineage>
        <taxon>Eukaryota</taxon>
        <taxon>Viridiplantae</taxon>
        <taxon>Streptophyta</taxon>
        <taxon>Embryophyta</taxon>
        <taxon>Tracheophyta</taxon>
        <taxon>Spermatophyta</taxon>
        <taxon>Magnoliopsida</taxon>
        <taxon>eudicotyledons</taxon>
        <taxon>Gunneridae</taxon>
        <taxon>Pentapetalae</taxon>
        <taxon>rosids</taxon>
        <taxon>fabids</taxon>
        <taxon>Fabales</taxon>
        <taxon>Fabaceae</taxon>
        <taxon>Papilionoideae</taxon>
        <taxon>50 kb inversion clade</taxon>
        <taxon>NPAAA clade</taxon>
        <taxon>indigoferoid/millettioid clade</taxon>
        <taxon>Phaseoleae</taxon>
        <taxon>Sphenostylis</taxon>
    </lineage>
</organism>
<dbReference type="AlphaFoldDB" id="A0AA86VMJ0"/>
<name>A0AA86VMJ0_9FABA</name>
<dbReference type="EMBL" id="OY731404">
    <property type="protein sequence ID" value="CAJ1969437.1"/>
    <property type="molecule type" value="Genomic_DNA"/>
</dbReference>
<sequence length="56" mass="6240">MSPWFHEKIASVAENYARRNGNSLLGASSCKCGKIRRMVGLEHGEKIMSQESLIAF</sequence>
<evidence type="ECO:0000313" key="2">
    <source>
        <dbReference type="Proteomes" id="UP001189624"/>
    </source>
</evidence>
<gene>
    <name evidence="1" type="ORF">AYBTSS11_LOCUS22259</name>
</gene>
<feature type="non-terminal residue" evidence="1">
    <location>
        <position position="56"/>
    </location>
</feature>
<protein>
    <submittedName>
        <fullName evidence="1">Uncharacterized protein</fullName>
    </submittedName>
</protein>
<reference evidence="1" key="1">
    <citation type="submission" date="2023-10" db="EMBL/GenBank/DDBJ databases">
        <authorList>
            <person name="Domelevo Entfellner J.-B."/>
        </authorList>
    </citation>
    <scope>NUCLEOTIDE SEQUENCE</scope>
</reference>
<accession>A0AA86VMJ0</accession>
<keyword evidence="2" id="KW-1185">Reference proteome</keyword>
<dbReference type="Proteomes" id="UP001189624">
    <property type="component" value="Chromosome 7"/>
</dbReference>
<proteinExistence type="predicted"/>
<evidence type="ECO:0000313" key="1">
    <source>
        <dbReference type="EMBL" id="CAJ1969437.1"/>
    </source>
</evidence>